<protein>
    <submittedName>
        <fullName evidence="4">FAD-binding molybdopterin dehydrogenase</fullName>
    </submittedName>
</protein>
<dbReference type="InterPro" id="IPR005107">
    <property type="entry name" value="CO_DH_flav_C"/>
</dbReference>
<dbReference type="SUPFAM" id="SSF55447">
    <property type="entry name" value="CO dehydrogenase flavoprotein C-terminal domain-like"/>
    <property type="match status" value="1"/>
</dbReference>
<dbReference type="Pfam" id="PF03450">
    <property type="entry name" value="CO_deh_flav_C"/>
    <property type="match status" value="1"/>
</dbReference>
<dbReference type="Gene3D" id="3.30.465.10">
    <property type="match status" value="2"/>
</dbReference>
<dbReference type="SMART" id="SM01092">
    <property type="entry name" value="CO_deh_flav_C"/>
    <property type="match status" value="1"/>
</dbReference>
<evidence type="ECO:0000256" key="2">
    <source>
        <dbReference type="ARBA" id="ARBA00022827"/>
    </source>
</evidence>
<evidence type="ECO:0000256" key="1">
    <source>
        <dbReference type="ARBA" id="ARBA00022630"/>
    </source>
</evidence>
<comment type="caution">
    <text evidence="4">The sequence shown here is derived from an EMBL/GenBank/DDBJ whole genome shotgun (WGS) entry which is preliminary data.</text>
</comment>
<dbReference type="Gene3D" id="3.30.43.10">
    <property type="entry name" value="Uridine Diphospho-n-acetylenolpyruvylglucosamine Reductase, domain 2"/>
    <property type="match status" value="1"/>
</dbReference>
<dbReference type="InterPro" id="IPR002346">
    <property type="entry name" value="Mopterin_DH_FAD-bd"/>
</dbReference>
<feature type="domain" description="FAD-binding PCMH-type" evidence="3">
    <location>
        <begin position="14"/>
        <end position="242"/>
    </location>
</feature>
<dbReference type="InterPro" id="IPR016166">
    <property type="entry name" value="FAD-bd_PCMH"/>
</dbReference>
<dbReference type="GO" id="GO:0016491">
    <property type="term" value="F:oxidoreductase activity"/>
    <property type="evidence" value="ECO:0007669"/>
    <property type="project" value="InterPro"/>
</dbReference>
<evidence type="ECO:0000259" key="3">
    <source>
        <dbReference type="PROSITE" id="PS51387"/>
    </source>
</evidence>
<dbReference type="InterPro" id="IPR016167">
    <property type="entry name" value="FAD-bd_PCMH_sub1"/>
</dbReference>
<dbReference type="GO" id="GO:0071949">
    <property type="term" value="F:FAD binding"/>
    <property type="evidence" value="ECO:0007669"/>
    <property type="project" value="InterPro"/>
</dbReference>
<dbReference type="PANTHER" id="PTHR42659">
    <property type="entry name" value="XANTHINE DEHYDROGENASE SUBUNIT C-RELATED"/>
    <property type="match status" value="1"/>
</dbReference>
<name>A0A512DUI0_9PROT</name>
<keyword evidence="1" id="KW-0285">Flavoprotein</keyword>
<dbReference type="Gene3D" id="3.30.390.50">
    <property type="entry name" value="CO dehydrogenase flavoprotein, C-terminal domain"/>
    <property type="match status" value="1"/>
</dbReference>
<dbReference type="Pfam" id="PF00941">
    <property type="entry name" value="FAD_binding_5"/>
    <property type="match status" value="1"/>
</dbReference>
<dbReference type="SUPFAM" id="SSF56176">
    <property type="entry name" value="FAD-binding/transporter-associated domain-like"/>
    <property type="match status" value="1"/>
</dbReference>
<dbReference type="InterPro" id="IPR036318">
    <property type="entry name" value="FAD-bd_PCMH-like_sf"/>
</dbReference>
<dbReference type="InterPro" id="IPR036683">
    <property type="entry name" value="CO_DH_flav_C_dom_sf"/>
</dbReference>
<dbReference type="Proteomes" id="UP000321523">
    <property type="component" value="Unassembled WGS sequence"/>
</dbReference>
<dbReference type="PROSITE" id="PS51387">
    <property type="entry name" value="FAD_PCMH"/>
    <property type="match status" value="1"/>
</dbReference>
<accession>A0A512DUI0</accession>
<proteinExistence type="predicted"/>
<dbReference type="InterPro" id="IPR016169">
    <property type="entry name" value="FAD-bd_PCMH_sub2"/>
</dbReference>
<reference evidence="4 5" key="1">
    <citation type="submission" date="2019-07" db="EMBL/GenBank/DDBJ databases">
        <title>Whole genome shotgun sequence of Skermanella aerolata NBRC 106429.</title>
        <authorList>
            <person name="Hosoyama A."/>
            <person name="Uohara A."/>
            <person name="Ohji S."/>
            <person name="Ichikawa N."/>
        </authorList>
    </citation>
    <scope>NUCLEOTIDE SEQUENCE [LARGE SCALE GENOMIC DNA]</scope>
    <source>
        <strain evidence="4 5">NBRC 106429</strain>
    </source>
</reference>
<dbReference type="EMBL" id="BJYZ01000020">
    <property type="protein sequence ID" value="GEO40128.1"/>
    <property type="molecule type" value="Genomic_DNA"/>
</dbReference>
<organism evidence="4 5">
    <name type="scientific">Skermanella aerolata</name>
    <dbReference type="NCBI Taxonomy" id="393310"/>
    <lineage>
        <taxon>Bacteria</taxon>
        <taxon>Pseudomonadati</taxon>
        <taxon>Pseudomonadota</taxon>
        <taxon>Alphaproteobacteria</taxon>
        <taxon>Rhodospirillales</taxon>
        <taxon>Azospirillaceae</taxon>
        <taxon>Skermanella</taxon>
    </lineage>
</organism>
<dbReference type="InterPro" id="IPR051312">
    <property type="entry name" value="Diverse_Substr_Oxidored"/>
</dbReference>
<gene>
    <name evidence="4" type="ORF">SAE02_42760</name>
</gene>
<dbReference type="AlphaFoldDB" id="A0A512DUI0"/>
<keyword evidence="5" id="KW-1185">Reference proteome</keyword>
<dbReference type="PANTHER" id="PTHR42659:SF1">
    <property type="entry name" value="OXIDOREDUCTASE"/>
    <property type="match status" value="1"/>
</dbReference>
<evidence type="ECO:0000313" key="5">
    <source>
        <dbReference type="Proteomes" id="UP000321523"/>
    </source>
</evidence>
<sequence length="354" mass="37818">MRPRRRQEPSCGRGGMNPFRYVKATSPADALARMGRNPGARFVAGGTTLLDLMKLGVETPDVLIDINHLGLDGITEDRHGLHIGAHVSNTDLAEHDSVKKKWPVMSQAILAGASTQLRNMATVGGNLLQGNRCGYFRDVAMPCNRRDPGTGCGALGEQPGVEGINRYCAVLGTSPSCIAAHPSDMCVALVAVDAKVKISSPAFDRLERAEDFFRLPGDTPQIQTRLGPDELITGIELPELPAGARSMYLKVRDRTSYAYALTSAAVVLTLDAKGRIDHARVALGGVGSVPWRSHEAENALLSSPPTEEAFRAAAEAAFAGAVPYQYNGFKIALGQDTLVRVLNELVRPGAGERP</sequence>
<evidence type="ECO:0000313" key="4">
    <source>
        <dbReference type="EMBL" id="GEO40128.1"/>
    </source>
</evidence>
<keyword evidence="2" id="KW-0274">FAD</keyword>